<dbReference type="Pfam" id="PF13453">
    <property type="entry name" value="Zn_ribbon_TFIIB"/>
    <property type="match status" value="1"/>
</dbReference>
<evidence type="ECO:0000259" key="1">
    <source>
        <dbReference type="Pfam" id="PF13453"/>
    </source>
</evidence>
<protein>
    <submittedName>
        <fullName evidence="2">Zf-TFIIB domain-containing protein</fullName>
    </submittedName>
</protein>
<proteinExistence type="predicted"/>
<dbReference type="AlphaFoldDB" id="A0A9E8ZBG7"/>
<keyword evidence="3" id="KW-1185">Reference proteome</keyword>
<reference evidence="2" key="1">
    <citation type="submission" date="2022-12" db="EMBL/GenBank/DDBJ databases">
        <title>Polyphasic identification of a Novel Hot-Spring Cyanobacterium Ocullathermofonsia sinensis gen nov. sp. nov. and Genomic Insights on its Adaptations to the Thermal Habitat.</title>
        <authorList>
            <person name="Daroch M."/>
            <person name="Tang J."/>
            <person name="Jiang Y."/>
        </authorList>
    </citation>
    <scope>NUCLEOTIDE SEQUENCE</scope>
    <source>
        <strain evidence="2">PKUAC-SCTA174</strain>
    </source>
</reference>
<feature type="domain" description="Transcription factor zinc-finger" evidence="1">
    <location>
        <begin position="73"/>
        <end position="110"/>
    </location>
</feature>
<dbReference type="EMBL" id="CP113797">
    <property type="protein sequence ID" value="WAL60175.1"/>
    <property type="molecule type" value="Genomic_DNA"/>
</dbReference>
<evidence type="ECO:0000313" key="3">
    <source>
        <dbReference type="Proteomes" id="UP001163152"/>
    </source>
</evidence>
<organism evidence="2 3">
    <name type="scientific">Thermocoleostomius sinensis A174</name>
    <dbReference type="NCBI Taxonomy" id="2016057"/>
    <lineage>
        <taxon>Bacteria</taxon>
        <taxon>Bacillati</taxon>
        <taxon>Cyanobacteriota</taxon>
        <taxon>Cyanophyceae</taxon>
        <taxon>Oculatellales</taxon>
        <taxon>Oculatellaceae</taxon>
        <taxon>Thermocoleostomius</taxon>
    </lineage>
</organism>
<dbReference type="RefSeq" id="WP_268610031.1">
    <property type="nucleotide sequence ID" value="NZ_CP113797.1"/>
</dbReference>
<name>A0A9E8ZBG7_9CYAN</name>
<dbReference type="Proteomes" id="UP001163152">
    <property type="component" value="Chromosome"/>
</dbReference>
<accession>A0A9E8ZBG7</accession>
<evidence type="ECO:0000313" key="2">
    <source>
        <dbReference type="EMBL" id="WAL60175.1"/>
    </source>
</evidence>
<dbReference type="InterPro" id="IPR027392">
    <property type="entry name" value="TF_Znf"/>
</dbReference>
<gene>
    <name evidence="2" type="ORF">OXH18_23905</name>
</gene>
<dbReference type="KEGG" id="tsin:OXH18_23905"/>
<sequence>MRCPKNKKIELLDDRLSVDLAVKRCPDCKGIWIPSNEYEVWQQRHVQDSLEQLPSTLNVDYVQSPLDAKAAFCPECHRYLARAKVAIKTPFYVERCSQCGGIWCDHGEWDVLTQLGLNTIVQQLFTSEWQARSKQREQSERERQATIDKLGQELADLVFELAERLEKHPNGDFGMAYLMRRFNP</sequence>